<keyword evidence="2" id="KW-0813">Transport</keyword>
<keyword evidence="5 6" id="KW-0472">Membrane</keyword>
<dbReference type="PANTHER" id="PTHR43791">
    <property type="entry name" value="PERMEASE-RELATED"/>
    <property type="match status" value="1"/>
</dbReference>
<proteinExistence type="predicted"/>
<dbReference type="PANTHER" id="PTHR43791:SF36">
    <property type="entry name" value="TRANSPORTER, PUTATIVE (AFU_ORTHOLOGUE AFUA_6G08340)-RELATED"/>
    <property type="match status" value="1"/>
</dbReference>
<evidence type="ECO:0000256" key="3">
    <source>
        <dbReference type="ARBA" id="ARBA00022692"/>
    </source>
</evidence>
<feature type="transmembrane region" description="Helical" evidence="6">
    <location>
        <begin position="173"/>
        <end position="192"/>
    </location>
</feature>
<sequence>MADIEKNAVDPVENVESENVGGGVYRYNAKAETEGTVPTVPENMIECEVEKRLRSSTNRAIPGLALTMSATQVHALAQAVSIISKESAVGIALLYAAFAIFNISSNMIITKVKPGLWLARIVVTFGVITALMAVINNQASFYVLRAAEAEVGDRERHRPKVLIRGEVSQRVGLFYFITTVSGIVGVFIGAGLEIIDGAGGLYSWKWVFIIAGVATVVCGVSVWFLLPSSIDEFKGLTDEEIACAHMRLDIDRAMCQYRVLLAAVIYMCPNIVGSSLQNYLPTVIAQLAAGRFAATQATLIIIPYSVS</sequence>
<gene>
    <name evidence="7" type="ORF">BZG36_03362</name>
</gene>
<name>A0A261XXK0_9FUNG</name>
<dbReference type="GO" id="GO:0016020">
    <property type="term" value="C:membrane"/>
    <property type="evidence" value="ECO:0007669"/>
    <property type="project" value="UniProtKB-SubCell"/>
</dbReference>
<evidence type="ECO:0000256" key="6">
    <source>
        <dbReference type="SAM" id="Phobius"/>
    </source>
</evidence>
<comment type="caution">
    <text evidence="7">The sequence shown here is derived from an EMBL/GenBank/DDBJ whole genome shotgun (WGS) entry which is preliminary data.</text>
</comment>
<evidence type="ECO:0000256" key="1">
    <source>
        <dbReference type="ARBA" id="ARBA00004141"/>
    </source>
</evidence>
<dbReference type="AlphaFoldDB" id="A0A261XXK0"/>
<dbReference type="InterPro" id="IPR036259">
    <property type="entry name" value="MFS_trans_sf"/>
</dbReference>
<evidence type="ECO:0000256" key="2">
    <source>
        <dbReference type="ARBA" id="ARBA00022448"/>
    </source>
</evidence>
<evidence type="ECO:0000256" key="5">
    <source>
        <dbReference type="ARBA" id="ARBA00023136"/>
    </source>
</evidence>
<keyword evidence="3 6" id="KW-0812">Transmembrane</keyword>
<keyword evidence="4 6" id="KW-1133">Transmembrane helix</keyword>
<keyword evidence="8" id="KW-1185">Reference proteome</keyword>
<evidence type="ECO:0008006" key="9">
    <source>
        <dbReference type="Google" id="ProtNLM"/>
    </source>
</evidence>
<organism evidence="7 8">
    <name type="scientific">Bifiguratus adelaidae</name>
    <dbReference type="NCBI Taxonomy" id="1938954"/>
    <lineage>
        <taxon>Eukaryota</taxon>
        <taxon>Fungi</taxon>
        <taxon>Fungi incertae sedis</taxon>
        <taxon>Mucoromycota</taxon>
        <taxon>Mucoromycotina</taxon>
        <taxon>Endogonomycetes</taxon>
        <taxon>Endogonales</taxon>
        <taxon>Endogonales incertae sedis</taxon>
        <taxon>Bifiguratus</taxon>
    </lineage>
</organism>
<reference evidence="7 8" key="1">
    <citation type="journal article" date="2017" name="Mycologia">
        <title>Bifiguratus adelaidae, gen. et sp. nov., a new member of Mucoromycotina in endophytic and soil-dwelling habitats.</title>
        <authorList>
            <person name="Torres-Cruz T.J."/>
            <person name="Billingsley Tobias T.L."/>
            <person name="Almatruk M."/>
            <person name="Hesse C."/>
            <person name="Kuske C.R."/>
            <person name="Desiro A."/>
            <person name="Benucci G.M."/>
            <person name="Bonito G."/>
            <person name="Stajich J.E."/>
            <person name="Dunlap C."/>
            <person name="Arnold A.E."/>
            <person name="Porras-Alfaro A."/>
        </authorList>
    </citation>
    <scope>NUCLEOTIDE SEQUENCE [LARGE SCALE GENOMIC DNA]</scope>
    <source>
        <strain evidence="7 8">AZ0501</strain>
    </source>
</reference>
<comment type="subcellular location">
    <subcellularLocation>
        <location evidence="1">Membrane</location>
        <topology evidence="1">Multi-pass membrane protein</topology>
    </subcellularLocation>
</comment>
<evidence type="ECO:0000313" key="8">
    <source>
        <dbReference type="Proteomes" id="UP000242875"/>
    </source>
</evidence>
<dbReference type="OrthoDB" id="2985014at2759"/>
<feature type="transmembrane region" description="Helical" evidence="6">
    <location>
        <begin position="204"/>
        <end position="226"/>
    </location>
</feature>
<protein>
    <recommendedName>
        <fullName evidence="9">Major facilitator superfamily (MFS) profile domain-containing protein</fullName>
    </recommendedName>
</protein>
<evidence type="ECO:0000256" key="4">
    <source>
        <dbReference type="ARBA" id="ARBA00022989"/>
    </source>
</evidence>
<dbReference type="GO" id="GO:0022857">
    <property type="term" value="F:transmembrane transporter activity"/>
    <property type="evidence" value="ECO:0007669"/>
    <property type="project" value="TreeGrafter"/>
</dbReference>
<evidence type="ECO:0000313" key="7">
    <source>
        <dbReference type="EMBL" id="OZJ03096.1"/>
    </source>
</evidence>
<dbReference type="Proteomes" id="UP000242875">
    <property type="component" value="Unassembled WGS sequence"/>
</dbReference>
<dbReference type="Gene3D" id="1.20.1250.20">
    <property type="entry name" value="MFS general substrate transporter like domains"/>
    <property type="match status" value="1"/>
</dbReference>
<accession>A0A261XXK0</accession>
<dbReference type="EMBL" id="MVBO01000104">
    <property type="protein sequence ID" value="OZJ03096.1"/>
    <property type="molecule type" value="Genomic_DNA"/>
</dbReference>
<dbReference type="SUPFAM" id="SSF103473">
    <property type="entry name" value="MFS general substrate transporter"/>
    <property type="match status" value="1"/>
</dbReference>
<feature type="transmembrane region" description="Helical" evidence="6">
    <location>
        <begin position="88"/>
        <end position="109"/>
    </location>
</feature>
<feature type="transmembrane region" description="Helical" evidence="6">
    <location>
        <begin position="115"/>
        <end position="135"/>
    </location>
</feature>